<organism evidence="6 7">
    <name type="scientific">Sphingopyxis macrogoltabida</name>
    <name type="common">Sphingomonas macrogoltabidus</name>
    <dbReference type="NCBI Taxonomy" id="33050"/>
    <lineage>
        <taxon>Bacteria</taxon>
        <taxon>Pseudomonadati</taxon>
        <taxon>Pseudomonadota</taxon>
        <taxon>Alphaproteobacteria</taxon>
        <taxon>Sphingomonadales</taxon>
        <taxon>Sphingomonadaceae</taxon>
        <taxon>Sphingopyxis</taxon>
    </lineage>
</organism>
<sequence length="291" mass="31789">MINLADTLVLVEAVDHGSLAAAGRRLGLSPMAASRRLATLEAELGTRLAHRSTRSFSLTPEGEAFLPHARAMIAQEAEARAAATPAGQGATGILRVTASHALGRKLVLPMLAEFQHANPDLRVELILSDDLIDIVGNGIDLALRTGSLRDSTLIGRRIADNPRFLYASPEYLGRHSAPRFLAELAGHDCLAHPGTTHWFFERDRKPVQQKVAGHFSSNSVEALHLACLGGLGIARLSEWNVRDEVKSGRLLPIMLKDADMPREAIWAVYPSLAFTPTRVRMFIEAFRTYVH</sequence>
<dbReference type="OrthoDB" id="9786526at2"/>
<protein>
    <submittedName>
        <fullName evidence="6">LysR family transcriptional regulator</fullName>
    </submittedName>
</protein>
<dbReference type="Gene3D" id="3.40.190.290">
    <property type="match status" value="1"/>
</dbReference>
<dbReference type="Pfam" id="PF00126">
    <property type="entry name" value="HTH_1"/>
    <property type="match status" value="1"/>
</dbReference>
<proteinExistence type="inferred from homology"/>
<gene>
    <name evidence="6" type="ORF">AN936_21630</name>
</gene>
<dbReference type="GO" id="GO:0006351">
    <property type="term" value="P:DNA-templated transcription"/>
    <property type="evidence" value="ECO:0007669"/>
    <property type="project" value="TreeGrafter"/>
</dbReference>
<dbReference type="Pfam" id="PF03466">
    <property type="entry name" value="LysR_substrate"/>
    <property type="match status" value="1"/>
</dbReference>
<evidence type="ECO:0000256" key="3">
    <source>
        <dbReference type="ARBA" id="ARBA00023125"/>
    </source>
</evidence>
<dbReference type="AlphaFoldDB" id="A0A0N9UBQ8"/>
<dbReference type="Gene3D" id="1.10.10.10">
    <property type="entry name" value="Winged helix-like DNA-binding domain superfamily/Winged helix DNA-binding domain"/>
    <property type="match status" value="1"/>
</dbReference>
<evidence type="ECO:0000313" key="7">
    <source>
        <dbReference type="Proteomes" id="UP000058074"/>
    </source>
</evidence>
<keyword evidence="4" id="KW-0804">Transcription</keyword>
<reference evidence="6 7" key="1">
    <citation type="journal article" date="2015" name="Genome Announc.">
        <title>Complete Genome Sequence of Polypropylene Glycol- and Polyethylene Glycol-Degrading Sphingopyxis macrogoltabida Strain EY-1.</title>
        <authorList>
            <person name="Ohtsubo Y."/>
            <person name="Nagata Y."/>
            <person name="Numata M."/>
            <person name="Tsuchikane K."/>
            <person name="Hosoyama A."/>
            <person name="Yamazoe A."/>
            <person name="Tsuda M."/>
            <person name="Fujita N."/>
            <person name="Kawai F."/>
        </authorList>
    </citation>
    <scope>NUCLEOTIDE SEQUENCE [LARGE SCALE GENOMIC DNA]</scope>
    <source>
        <strain evidence="6 7">EY-1</strain>
    </source>
</reference>
<dbReference type="EMBL" id="CP012700">
    <property type="protein sequence ID" value="ALH82862.1"/>
    <property type="molecule type" value="Genomic_DNA"/>
</dbReference>
<dbReference type="SUPFAM" id="SSF46785">
    <property type="entry name" value="Winged helix' DNA-binding domain"/>
    <property type="match status" value="1"/>
</dbReference>
<evidence type="ECO:0000256" key="2">
    <source>
        <dbReference type="ARBA" id="ARBA00023015"/>
    </source>
</evidence>
<keyword evidence="2" id="KW-0805">Transcription regulation</keyword>
<name>A0A0N9UBQ8_SPHMC</name>
<dbReference type="SUPFAM" id="SSF53850">
    <property type="entry name" value="Periplasmic binding protein-like II"/>
    <property type="match status" value="1"/>
</dbReference>
<accession>A0A0N9UBQ8</accession>
<dbReference type="InterPro" id="IPR036390">
    <property type="entry name" value="WH_DNA-bd_sf"/>
</dbReference>
<dbReference type="GO" id="GO:0003700">
    <property type="term" value="F:DNA-binding transcription factor activity"/>
    <property type="evidence" value="ECO:0007669"/>
    <property type="project" value="InterPro"/>
</dbReference>
<dbReference type="PROSITE" id="PS50931">
    <property type="entry name" value="HTH_LYSR"/>
    <property type="match status" value="1"/>
</dbReference>
<dbReference type="FunFam" id="1.10.10.10:FF:000001">
    <property type="entry name" value="LysR family transcriptional regulator"/>
    <property type="match status" value="1"/>
</dbReference>
<evidence type="ECO:0000259" key="5">
    <source>
        <dbReference type="PROSITE" id="PS50931"/>
    </source>
</evidence>
<dbReference type="InterPro" id="IPR005119">
    <property type="entry name" value="LysR_subst-bd"/>
</dbReference>
<evidence type="ECO:0000313" key="6">
    <source>
        <dbReference type="EMBL" id="ALH82862.1"/>
    </source>
</evidence>
<comment type="similarity">
    <text evidence="1">Belongs to the LysR transcriptional regulatory family.</text>
</comment>
<dbReference type="PANTHER" id="PTHR30537">
    <property type="entry name" value="HTH-TYPE TRANSCRIPTIONAL REGULATOR"/>
    <property type="match status" value="1"/>
</dbReference>
<evidence type="ECO:0000256" key="1">
    <source>
        <dbReference type="ARBA" id="ARBA00009437"/>
    </source>
</evidence>
<keyword evidence="3" id="KW-0238">DNA-binding</keyword>
<dbReference type="KEGG" id="smag:AN936_21630"/>
<feature type="domain" description="HTH lysR-type" evidence="5">
    <location>
        <begin position="2"/>
        <end position="59"/>
    </location>
</feature>
<dbReference type="PANTHER" id="PTHR30537:SF5">
    <property type="entry name" value="HTH-TYPE TRANSCRIPTIONAL ACTIVATOR TTDR-RELATED"/>
    <property type="match status" value="1"/>
</dbReference>
<dbReference type="PATRIC" id="fig|33050.5.peg.4480"/>
<dbReference type="InterPro" id="IPR036388">
    <property type="entry name" value="WH-like_DNA-bd_sf"/>
</dbReference>
<dbReference type="CDD" id="cd08422">
    <property type="entry name" value="PBP2_CrgA_like"/>
    <property type="match status" value="1"/>
</dbReference>
<dbReference type="GO" id="GO:0043565">
    <property type="term" value="F:sequence-specific DNA binding"/>
    <property type="evidence" value="ECO:0007669"/>
    <property type="project" value="TreeGrafter"/>
</dbReference>
<dbReference type="RefSeq" id="WP_054589841.1">
    <property type="nucleotide sequence ID" value="NZ_CP012700.1"/>
</dbReference>
<evidence type="ECO:0000256" key="4">
    <source>
        <dbReference type="ARBA" id="ARBA00023163"/>
    </source>
</evidence>
<dbReference type="Proteomes" id="UP000058074">
    <property type="component" value="Chromosome"/>
</dbReference>
<dbReference type="InterPro" id="IPR000847">
    <property type="entry name" value="LysR_HTH_N"/>
</dbReference>
<dbReference type="InterPro" id="IPR058163">
    <property type="entry name" value="LysR-type_TF_proteobact-type"/>
</dbReference>